<dbReference type="AlphaFoldDB" id="A0A511J9Z5"/>
<accession>A0A511J9Z5</accession>
<proteinExistence type="predicted"/>
<keyword evidence="3" id="KW-1185">Reference proteome</keyword>
<dbReference type="InterPro" id="IPR058548">
    <property type="entry name" value="MlaB-like_STAS"/>
</dbReference>
<dbReference type="Gene3D" id="3.30.750.24">
    <property type="entry name" value="STAS domain"/>
    <property type="match status" value="1"/>
</dbReference>
<name>A0A511J9Z5_9CELL</name>
<dbReference type="RefSeq" id="WP_246117410.1">
    <property type="nucleotide sequence ID" value="NZ_BJWG01000005.1"/>
</dbReference>
<gene>
    <name evidence="2" type="ORF">CCO02nite_14690</name>
</gene>
<feature type="domain" description="STAS" evidence="1">
    <location>
        <begin position="4"/>
        <end position="111"/>
    </location>
</feature>
<evidence type="ECO:0000259" key="1">
    <source>
        <dbReference type="PROSITE" id="PS50801"/>
    </source>
</evidence>
<protein>
    <recommendedName>
        <fullName evidence="1">STAS domain-containing protein</fullName>
    </recommendedName>
</protein>
<evidence type="ECO:0000313" key="3">
    <source>
        <dbReference type="Proteomes" id="UP000321720"/>
    </source>
</evidence>
<sequence>METSRIHVEAGPGGTIVHLEGEIDSALRAQASLSMATVLGGDGPVLIDATEATFVDSTGIAFVLQVQHAASEALMDITLRDPHHVVRDVLEVLGASHLLRDADGGAVAAVR</sequence>
<dbReference type="InterPro" id="IPR002645">
    <property type="entry name" value="STAS_dom"/>
</dbReference>
<dbReference type="CDD" id="cd07043">
    <property type="entry name" value="STAS_anti-anti-sigma_factors"/>
    <property type="match status" value="1"/>
</dbReference>
<dbReference type="Proteomes" id="UP000321720">
    <property type="component" value="Unassembled WGS sequence"/>
</dbReference>
<comment type="caution">
    <text evidence="2">The sequence shown here is derived from an EMBL/GenBank/DDBJ whole genome shotgun (WGS) entry which is preliminary data.</text>
</comment>
<evidence type="ECO:0000313" key="2">
    <source>
        <dbReference type="EMBL" id="GEL94811.1"/>
    </source>
</evidence>
<reference evidence="2 3" key="1">
    <citation type="submission" date="2019-07" db="EMBL/GenBank/DDBJ databases">
        <title>Whole genome shotgun sequence of Cellulomonas composti NBRC 100758.</title>
        <authorList>
            <person name="Hosoyama A."/>
            <person name="Uohara A."/>
            <person name="Ohji S."/>
            <person name="Ichikawa N."/>
        </authorList>
    </citation>
    <scope>NUCLEOTIDE SEQUENCE [LARGE SCALE GENOMIC DNA]</scope>
    <source>
        <strain evidence="2 3">NBRC 100758</strain>
    </source>
</reference>
<dbReference type="Pfam" id="PF13466">
    <property type="entry name" value="STAS_2"/>
    <property type="match status" value="1"/>
</dbReference>
<dbReference type="EMBL" id="BJWG01000005">
    <property type="protein sequence ID" value="GEL94811.1"/>
    <property type="molecule type" value="Genomic_DNA"/>
</dbReference>
<dbReference type="PROSITE" id="PS50801">
    <property type="entry name" value="STAS"/>
    <property type="match status" value="1"/>
</dbReference>
<dbReference type="InterPro" id="IPR036513">
    <property type="entry name" value="STAS_dom_sf"/>
</dbReference>
<dbReference type="SUPFAM" id="SSF52091">
    <property type="entry name" value="SpoIIaa-like"/>
    <property type="match status" value="1"/>
</dbReference>
<organism evidence="2 3">
    <name type="scientific">Cellulomonas composti</name>
    <dbReference type="NCBI Taxonomy" id="266130"/>
    <lineage>
        <taxon>Bacteria</taxon>
        <taxon>Bacillati</taxon>
        <taxon>Actinomycetota</taxon>
        <taxon>Actinomycetes</taxon>
        <taxon>Micrococcales</taxon>
        <taxon>Cellulomonadaceae</taxon>
        <taxon>Cellulomonas</taxon>
    </lineage>
</organism>